<dbReference type="Gene3D" id="1.25.40.20">
    <property type="entry name" value="Ankyrin repeat-containing domain"/>
    <property type="match status" value="2"/>
</dbReference>
<evidence type="ECO:0000313" key="7">
    <source>
        <dbReference type="Proteomes" id="UP001378592"/>
    </source>
</evidence>
<evidence type="ECO:0000256" key="4">
    <source>
        <dbReference type="SAM" id="Coils"/>
    </source>
</evidence>
<gene>
    <name evidence="6" type="ORF">R5R35_007864</name>
</gene>
<dbReference type="SUPFAM" id="SSF48403">
    <property type="entry name" value="Ankyrin repeat"/>
    <property type="match status" value="1"/>
</dbReference>
<feature type="repeat" description="ANK" evidence="3">
    <location>
        <begin position="761"/>
        <end position="781"/>
    </location>
</feature>
<feature type="repeat" description="ANK" evidence="3">
    <location>
        <begin position="795"/>
        <end position="828"/>
    </location>
</feature>
<evidence type="ECO:0000256" key="2">
    <source>
        <dbReference type="ARBA" id="ARBA00023043"/>
    </source>
</evidence>
<feature type="region of interest" description="Disordered" evidence="5">
    <location>
        <begin position="527"/>
        <end position="547"/>
    </location>
</feature>
<sequence>MKMENLNMPWDYGADIADSVFHESLHNNQLPLTNARTLKDLMPARDLTLLDLYERERQLAAREAAAIRLEERGRQQEIAGREAALLGRETALAMKEREITFSEREQALHEFEIRLKDQEAQLNIAKHKQTELENEFYRKSQQENILANTREREIHEKEDALRRKDQELQAKKRHLEEKENEIEEFQKMLKEMEETLKVNQDSLVIRERDIEIREKKLDERKRELQDNEKQNEINIETMRQEFESTKLSLEERALELKKKESSIKLHEQELDEKQLEIQRELEKQDEILKDTANIMAEKEEEFKNIERETMVRIEAQEEELKVWETELQQQEIKMQEHKQNLEKHKTDLLEREEVIEMHKQQLLQWQKQLQTRARSLNEQAEAQEEHLRVILEKEKIFDELKTTLEQKEQQYKMLVQCKEHEFDVREQNLQKIISELLNSETKKGNLLYSDITALSKRVSPVLFENYGHCAQPSEILENVSNHLPPMALGRKKQEKDDLKDYFTNSEKCMKSQIERKSMNTLQNIQQKGRFPESATKKSPQLSKKTYRTTTQIAPQTKNSFFSSQAVHDLTKEKSSVKEDSCTLRFEVPEFSRNNDFTLSKEQIQLLEQIKNNSFKKEDNISVPQSSMTFCNLQKENPKNLNIVENLKDGQRTKSVHFKNHFLSKNIHKKSSNTSHIKHNVYDNEFSGKYSSKASYDNEMVPSPSKIQTKSRSTSCEDLQEALDIDLNEQNTLHGATKGFRLEIVHSLVEQHGANIDGRDPDGRTALHWAAELGHLALVQYLGGDMGASVDAQCNSGYTALHLAALEGRLDVVQYLIETLGADTEARDTNGETALHLAAGAGWLEVVKYISSVKAFQATKTSPSLNVPKIEIEECL</sequence>
<comment type="caution">
    <text evidence="6">The sequence shown here is derived from an EMBL/GenBank/DDBJ whole genome shotgun (WGS) entry which is preliminary data.</text>
</comment>
<name>A0AAN9YZS1_9ORTH</name>
<evidence type="ECO:0000256" key="3">
    <source>
        <dbReference type="PROSITE-ProRule" id="PRU00023"/>
    </source>
</evidence>
<accession>A0AAN9YZS1</accession>
<dbReference type="PANTHER" id="PTHR24188">
    <property type="entry name" value="ANKYRIN REPEAT PROTEIN"/>
    <property type="match status" value="1"/>
</dbReference>
<reference evidence="6 7" key="1">
    <citation type="submission" date="2024-03" db="EMBL/GenBank/DDBJ databases">
        <title>The genome assembly and annotation of the cricket Gryllus longicercus Weissman &amp; Gray.</title>
        <authorList>
            <person name="Szrajer S."/>
            <person name="Gray D."/>
            <person name="Ylla G."/>
        </authorList>
    </citation>
    <scope>NUCLEOTIDE SEQUENCE [LARGE SCALE GENOMIC DNA]</scope>
    <source>
        <strain evidence="6">DAG 2021-001</strain>
        <tissue evidence="6">Whole body minus gut</tissue>
    </source>
</reference>
<dbReference type="Pfam" id="PF12796">
    <property type="entry name" value="Ank_2"/>
    <property type="match status" value="1"/>
</dbReference>
<dbReference type="PANTHER" id="PTHR24188:SF29">
    <property type="entry name" value="GH09064P"/>
    <property type="match status" value="1"/>
</dbReference>
<proteinExistence type="predicted"/>
<dbReference type="PROSITE" id="PS50297">
    <property type="entry name" value="ANK_REP_REGION"/>
    <property type="match status" value="3"/>
</dbReference>
<keyword evidence="2 3" id="KW-0040">ANK repeat</keyword>
<dbReference type="EMBL" id="JAZDUA010000574">
    <property type="protein sequence ID" value="KAK7790971.1"/>
    <property type="molecule type" value="Genomic_DNA"/>
</dbReference>
<keyword evidence="7" id="KW-1185">Reference proteome</keyword>
<protein>
    <submittedName>
        <fullName evidence="6">Uncharacterized protein</fullName>
    </submittedName>
</protein>
<organism evidence="6 7">
    <name type="scientific">Gryllus longicercus</name>
    <dbReference type="NCBI Taxonomy" id="2509291"/>
    <lineage>
        <taxon>Eukaryota</taxon>
        <taxon>Metazoa</taxon>
        <taxon>Ecdysozoa</taxon>
        <taxon>Arthropoda</taxon>
        <taxon>Hexapoda</taxon>
        <taxon>Insecta</taxon>
        <taxon>Pterygota</taxon>
        <taxon>Neoptera</taxon>
        <taxon>Polyneoptera</taxon>
        <taxon>Orthoptera</taxon>
        <taxon>Ensifera</taxon>
        <taxon>Gryllidea</taxon>
        <taxon>Grylloidea</taxon>
        <taxon>Gryllidae</taxon>
        <taxon>Gryllinae</taxon>
        <taxon>Gryllus</taxon>
    </lineage>
</organism>
<keyword evidence="1" id="KW-0677">Repeat</keyword>
<dbReference type="InterPro" id="IPR036770">
    <property type="entry name" value="Ankyrin_rpt-contain_sf"/>
</dbReference>
<dbReference type="SMART" id="SM00248">
    <property type="entry name" value="ANK"/>
    <property type="match status" value="4"/>
</dbReference>
<dbReference type="PROSITE" id="PS50088">
    <property type="entry name" value="ANK_REPEAT"/>
    <property type="match status" value="3"/>
</dbReference>
<dbReference type="Pfam" id="PF00023">
    <property type="entry name" value="Ank"/>
    <property type="match status" value="1"/>
</dbReference>
<dbReference type="AlphaFoldDB" id="A0AAN9YZS1"/>
<dbReference type="Proteomes" id="UP001378592">
    <property type="component" value="Unassembled WGS sequence"/>
</dbReference>
<dbReference type="InterPro" id="IPR002110">
    <property type="entry name" value="Ankyrin_rpt"/>
</dbReference>
<feature type="repeat" description="ANK" evidence="3">
    <location>
        <begin position="829"/>
        <end position="849"/>
    </location>
</feature>
<feature type="compositionally biased region" description="Polar residues" evidence="5">
    <location>
        <begin position="536"/>
        <end position="547"/>
    </location>
</feature>
<keyword evidence="4" id="KW-0175">Coiled coil</keyword>
<evidence type="ECO:0000313" key="6">
    <source>
        <dbReference type="EMBL" id="KAK7790971.1"/>
    </source>
</evidence>
<evidence type="ECO:0000256" key="5">
    <source>
        <dbReference type="SAM" id="MobiDB-lite"/>
    </source>
</evidence>
<evidence type="ECO:0000256" key="1">
    <source>
        <dbReference type="ARBA" id="ARBA00022737"/>
    </source>
</evidence>
<feature type="coiled-coil region" evidence="4">
    <location>
        <begin position="108"/>
        <end position="410"/>
    </location>
</feature>